<reference evidence="3" key="1">
    <citation type="journal article" date="2015" name="BMC Genomics">
        <title>Genomic and transcriptomic analysis of the endophytic fungus Pestalotiopsis fici reveals its lifestyle and high potential for synthesis of natural products.</title>
        <authorList>
            <person name="Wang X."/>
            <person name="Zhang X."/>
            <person name="Liu L."/>
            <person name="Xiang M."/>
            <person name="Wang W."/>
            <person name="Sun X."/>
            <person name="Che Y."/>
            <person name="Guo L."/>
            <person name="Liu G."/>
            <person name="Guo L."/>
            <person name="Wang C."/>
            <person name="Yin W.B."/>
            <person name="Stadler M."/>
            <person name="Zhang X."/>
            <person name="Liu X."/>
        </authorList>
    </citation>
    <scope>NUCLEOTIDE SEQUENCE [LARGE SCALE GENOMIC DNA]</scope>
    <source>
        <strain evidence="3">W106-1 / CGMCC3.15140</strain>
    </source>
</reference>
<dbReference type="KEGG" id="pfy:PFICI_11171"/>
<dbReference type="InParanoid" id="W3WW13"/>
<dbReference type="Proteomes" id="UP000030651">
    <property type="component" value="Unassembled WGS sequence"/>
</dbReference>
<dbReference type="InterPro" id="IPR025676">
    <property type="entry name" value="Clr5_dom"/>
</dbReference>
<dbReference type="STRING" id="1229662.W3WW13"/>
<dbReference type="PANTHER" id="PTHR38788">
    <property type="entry name" value="CLR5 DOMAIN-CONTAINING PROTEIN"/>
    <property type="match status" value="1"/>
</dbReference>
<accession>W3WW13</accession>
<protein>
    <recommendedName>
        <fullName evidence="1">Clr5 domain-containing protein</fullName>
    </recommendedName>
</protein>
<evidence type="ECO:0000313" key="2">
    <source>
        <dbReference type="EMBL" id="ETS77297.1"/>
    </source>
</evidence>
<dbReference type="RefSeq" id="XP_007837943.1">
    <property type="nucleotide sequence ID" value="XM_007839752.1"/>
</dbReference>
<dbReference type="OrthoDB" id="5308957at2759"/>
<organism evidence="2 3">
    <name type="scientific">Pestalotiopsis fici (strain W106-1 / CGMCC3.15140)</name>
    <dbReference type="NCBI Taxonomy" id="1229662"/>
    <lineage>
        <taxon>Eukaryota</taxon>
        <taxon>Fungi</taxon>
        <taxon>Dikarya</taxon>
        <taxon>Ascomycota</taxon>
        <taxon>Pezizomycotina</taxon>
        <taxon>Sordariomycetes</taxon>
        <taxon>Xylariomycetidae</taxon>
        <taxon>Amphisphaeriales</taxon>
        <taxon>Sporocadaceae</taxon>
        <taxon>Pestalotiopsis</taxon>
    </lineage>
</organism>
<proteinExistence type="predicted"/>
<sequence>MHSAEEWLAMAPVIKKLYVEEHRKLNDVMVIMERQYGFKATEQMYKKRFTAWGLSKNRKRVPRAATGPDGLKVQQYNRTGLMRTTAPGEYFLTLDKELLGHYPAETALYSVAAWANGNFDGTHWLQTNKQLSLWSASANGPATYPSTQMFQDIALSQALLERRQGRLAGLAVRKAFWQLEEVIKIGDPALLRNLVDIVFQMIQMKHDTLLRMLLSQLTSLANHHLPSLHPLVQFFRQIDKSNNDLAILIKMAFRCFVENFHQRMNDNFYWMYDNWVWDSSIRIIDSDPEGDYKRIMEAFQALALNTEAVESSQVLRSHLGFLTKTRLMRSDGFEKTSATDVLKILNQEEDELDAAAIPKDPRVHVYMRTAAIKRAIDKQDWDKVSETMQSNIKRLEMIYGFESREVIRELWSLEKVMRKAGNVEEADKIEKDALRRIGVYLSEVPGYMQ</sequence>
<name>W3WW13_PESFW</name>
<evidence type="ECO:0000259" key="1">
    <source>
        <dbReference type="Pfam" id="PF14420"/>
    </source>
</evidence>
<dbReference type="eggNOG" id="ENOG502SPZA">
    <property type="taxonomic scope" value="Eukaryota"/>
</dbReference>
<dbReference type="HOGENOM" id="CLU_027728_0_0_1"/>
<dbReference type="AlphaFoldDB" id="W3WW13"/>
<dbReference type="EMBL" id="KI912116">
    <property type="protein sequence ID" value="ETS77297.1"/>
    <property type="molecule type" value="Genomic_DNA"/>
</dbReference>
<gene>
    <name evidence="2" type="ORF">PFICI_11171</name>
</gene>
<keyword evidence="3" id="KW-1185">Reference proteome</keyword>
<dbReference type="GeneID" id="19276184"/>
<dbReference type="PANTHER" id="PTHR38788:SF3">
    <property type="entry name" value="CLR5 DOMAIN-CONTAINING PROTEIN"/>
    <property type="match status" value="1"/>
</dbReference>
<feature type="domain" description="Clr5" evidence="1">
    <location>
        <begin position="3"/>
        <end position="56"/>
    </location>
</feature>
<evidence type="ECO:0000313" key="3">
    <source>
        <dbReference type="Proteomes" id="UP000030651"/>
    </source>
</evidence>
<dbReference type="OMA" id="FHAYACK"/>
<dbReference type="Pfam" id="PF14420">
    <property type="entry name" value="Clr5"/>
    <property type="match status" value="1"/>
</dbReference>